<dbReference type="EMBL" id="CATOUU010000367">
    <property type="protein sequence ID" value="CAI9926317.1"/>
    <property type="molecule type" value="Genomic_DNA"/>
</dbReference>
<sequence length="147" mass="16726">MMQSTLRISAIHLENFKSWYGKNIIKFDKQKFTAIVGSNGSGKSNIIDAILFVCGWQAKQLRSTKAIDLIHVSERKPEFAQVTLDFENQDFGFSVSRSVTKLGVITNYLNGQRVNQEEVQSILIQNGLDVYHTRFLILQGEVESSRR</sequence>
<evidence type="ECO:0000313" key="8">
    <source>
        <dbReference type="Proteomes" id="UP001642409"/>
    </source>
</evidence>
<dbReference type="AlphaFoldDB" id="A0AA86NTJ0"/>
<dbReference type="InterPro" id="IPR003395">
    <property type="entry name" value="RecF/RecN/SMC_N"/>
</dbReference>
<evidence type="ECO:0000259" key="5">
    <source>
        <dbReference type="Pfam" id="PF02463"/>
    </source>
</evidence>
<dbReference type="Gene3D" id="3.40.50.300">
    <property type="entry name" value="P-loop containing nucleotide triphosphate hydrolases"/>
    <property type="match status" value="1"/>
</dbReference>
<dbReference type="EMBL" id="CAXDID020000082">
    <property type="protein sequence ID" value="CAL6019169.1"/>
    <property type="molecule type" value="Genomic_DNA"/>
</dbReference>
<dbReference type="GO" id="GO:0007076">
    <property type="term" value="P:mitotic chromosome condensation"/>
    <property type="evidence" value="ECO:0007669"/>
    <property type="project" value="TreeGrafter"/>
</dbReference>
<dbReference type="GO" id="GO:0000796">
    <property type="term" value="C:condensin complex"/>
    <property type="evidence" value="ECO:0007669"/>
    <property type="project" value="TreeGrafter"/>
</dbReference>
<gene>
    <name evidence="6" type="ORF">HINF_LOCUS13962</name>
    <name evidence="7" type="ORF">HINF_LOCUS26820</name>
</gene>
<comment type="caution">
    <text evidence="6">The sequence shown here is derived from an EMBL/GenBank/DDBJ whole genome shotgun (WGS) entry which is preliminary data.</text>
</comment>
<accession>A0AA86NTJ0</accession>
<reference evidence="7 8" key="2">
    <citation type="submission" date="2024-07" db="EMBL/GenBank/DDBJ databases">
        <authorList>
            <person name="Akdeniz Z."/>
        </authorList>
    </citation>
    <scope>NUCLEOTIDE SEQUENCE [LARGE SCALE GENOMIC DNA]</scope>
</reference>
<evidence type="ECO:0000256" key="2">
    <source>
        <dbReference type="ARBA" id="ARBA00022741"/>
    </source>
</evidence>
<dbReference type="PANTHER" id="PTHR18937:SF172">
    <property type="entry name" value="STRUCTURAL MAINTENANCE OF CHROMOSOMES PROTEIN"/>
    <property type="match status" value="1"/>
</dbReference>
<dbReference type="SUPFAM" id="SSF52540">
    <property type="entry name" value="P-loop containing nucleoside triphosphate hydrolases"/>
    <property type="match status" value="1"/>
</dbReference>
<keyword evidence="2" id="KW-0547">Nucleotide-binding</keyword>
<keyword evidence="4" id="KW-0539">Nucleus</keyword>
<reference evidence="6" key="1">
    <citation type="submission" date="2023-06" db="EMBL/GenBank/DDBJ databases">
        <authorList>
            <person name="Kurt Z."/>
        </authorList>
    </citation>
    <scope>NUCLEOTIDE SEQUENCE</scope>
</reference>
<dbReference type="InterPro" id="IPR027417">
    <property type="entry name" value="P-loop_NTPase"/>
</dbReference>
<evidence type="ECO:0000256" key="1">
    <source>
        <dbReference type="ARBA" id="ARBA00004123"/>
    </source>
</evidence>
<protein>
    <submittedName>
        <fullName evidence="6">SMC4-like protein</fullName>
    </submittedName>
    <submittedName>
        <fullName evidence="7">SMC4-like_protein</fullName>
    </submittedName>
</protein>
<dbReference type="Pfam" id="PF02463">
    <property type="entry name" value="SMC_N"/>
    <property type="match status" value="1"/>
</dbReference>
<keyword evidence="3" id="KW-0067">ATP-binding</keyword>
<evidence type="ECO:0000256" key="4">
    <source>
        <dbReference type="ARBA" id="ARBA00023242"/>
    </source>
</evidence>
<evidence type="ECO:0000313" key="6">
    <source>
        <dbReference type="EMBL" id="CAI9926317.1"/>
    </source>
</evidence>
<organism evidence="6">
    <name type="scientific">Hexamita inflata</name>
    <dbReference type="NCBI Taxonomy" id="28002"/>
    <lineage>
        <taxon>Eukaryota</taxon>
        <taxon>Metamonada</taxon>
        <taxon>Diplomonadida</taxon>
        <taxon>Hexamitidae</taxon>
        <taxon>Hexamitinae</taxon>
        <taxon>Hexamita</taxon>
    </lineage>
</organism>
<feature type="domain" description="RecF/RecN/SMC N-terminal" evidence="5">
    <location>
        <begin position="8"/>
        <end position="129"/>
    </location>
</feature>
<evidence type="ECO:0000313" key="7">
    <source>
        <dbReference type="EMBL" id="CAL6019169.1"/>
    </source>
</evidence>
<evidence type="ECO:0000256" key="3">
    <source>
        <dbReference type="ARBA" id="ARBA00022840"/>
    </source>
</evidence>
<proteinExistence type="predicted"/>
<dbReference type="GO" id="GO:0005634">
    <property type="term" value="C:nucleus"/>
    <property type="evidence" value="ECO:0007669"/>
    <property type="project" value="UniProtKB-SubCell"/>
</dbReference>
<keyword evidence="8" id="KW-1185">Reference proteome</keyword>
<dbReference type="Proteomes" id="UP001642409">
    <property type="component" value="Unassembled WGS sequence"/>
</dbReference>
<comment type="subcellular location">
    <subcellularLocation>
        <location evidence="1">Nucleus</location>
    </subcellularLocation>
</comment>
<name>A0AA86NTJ0_9EUKA</name>
<dbReference type="PANTHER" id="PTHR18937">
    <property type="entry name" value="STRUCTURAL MAINTENANCE OF CHROMOSOMES SMC FAMILY MEMBER"/>
    <property type="match status" value="1"/>
</dbReference>
<dbReference type="GO" id="GO:0005524">
    <property type="term" value="F:ATP binding"/>
    <property type="evidence" value="ECO:0007669"/>
    <property type="project" value="UniProtKB-KW"/>
</dbReference>